<dbReference type="PANTHER" id="PTHR42923">
    <property type="entry name" value="PROTOPORPHYRINOGEN OXIDASE"/>
    <property type="match status" value="1"/>
</dbReference>
<dbReference type="AlphaFoldDB" id="A0A3N9WP06"/>
<dbReference type="Gene3D" id="3.50.50.60">
    <property type="entry name" value="FAD/NAD(P)-binding domain"/>
    <property type="match status" value="2"/>
</dbReference>
<dbReference type="OrthoDB" id="20837at2"/>
<feature type="domain" description="Amine oxidase" evidence="1">
    <location>
        <begin position="15"/>
        <end position="348"/>
    </location>
</feature>
<dbReference type="Proteomes" id="UP000282312">
    <property type="component" value="Unassembled WGS sequence"/>
</dbReference>
<dbReference type="GO" id="GO:0016491">
    <property type="term" value="F:oxidoreductase activity"/>
    <property type="evidence" value="ECO:0007669"/>
    <property type="project" value="InterPro"/>
</dbReference>
<sequence>MADSPRRIAVVGAGVAGLTAAHLLQRVADVTLYEADDRLGGHAHTHDVPTADGVLPVDSGFIVHNERTYPLLGRLFAELGVATQPAAMSMSVRCNGCGLAYAGSRGPAGLLPRGDLASRGRYLTLLGQVPLFYRQARRLLSEPPAPGAPEPTLGEFLAKGRYSRYFVDHFVAPLVAAVWSCGPQLATDYPARYLFAFLANHSMLQVSRSPGWRTVRGGSRAYVEAVAAKLRTVRTGAAVRAVHRHADGATVRDVTGAARDFDGVVIATHADQALRLLAPATRRERELLGTFAYARNEAVLHTDGSVLPGRADVQAAWNYTQPTCRPATGGVRISYCMNRLQSLPTATPVVVTLNAGDTVAPERVLARMEYEHPIYTRQAVEAQRGLPELNSGGVAFAGAYHGWGFHEDGCRSGVAAAAYWGAVW</sequence>
<evidence type="ECO:0000259" key="1">
    <source>
        <dbReference type="Pfam" id="PF01593"/>
    </source>
</evidence>
<name>A0A3N9WP06_9ACTN</name>
<dbReference type="RefSeq" id="WP_124773148.1">
    <property type="nucleotide sequence ID" value="NZ_QGSZ01000205.1"/>
</dbReference>
<dbReference type="EMBL" id="QGSZ01000205">
    <property type="protein sequence ID" value="RQX02552.1"/>
    <property type="molecule type" value="Genomic_DNA"/>
</dbReference>
<dbReference type="PANTHER" id="PTHR42923:SF17">
    <property type="entry name" value="AMINE OXIDASE DOMAIN-CONTAINING PROTEIN"/>
    <property type="match status" value="1"/>
</dbReference>
<protein>
    <submittedName>
        <fullName evidence="2">Amine oxidase</fullName>
    </submittedName>
</protein>
<gene>
    <name evidence="2" type="ORF">DLJ59_15080</name>
</gene>
<evidence type="ECO:0000313" key="3">
    <source>
        <dbReference type="Proteomes" id="UP000282312"/>
    </source>
</evidence>
<proteinExistence type="predicted"/>
<accession>A0A3N9WP06</accession>
<keyword evidence="3" id="KW-1185">Reference proteome</keyword>
<organism evidence="2 3">
    <name type="scientific">Micromonospora inaquosa</name>
    <dbReference type="NCBI Taxonomy" id="2203716"/>
    <lineage>
        <taxon>Bacteria</taxon>
        <taxon>Bacillati</taxon>
        <taxon>Actinomycetota</taxon>
        <taxon>Actinomycetes</taxon>
        <taxon>Micromonosporales</taxon>
        <taxon>Micromonosporaceae</taxon>
        <taxon>Micromonospora</taxon>
    </lineage>
</organism>
<dbReference type="InterPro" id="IPR050464">
    <property type="entry name" value="Zeta_carotene_desat/Oxidored"/>
</dbReference>
<comment type="caution">
    <text evidence="2">The sequence shown here is derived from an EMBL/GenBank/DDBJ whole genome shotgun (WGS) entry which is preliminary data.</text>
</comment>
<dbReference type="SUPFAM" id="SSF51905">
    <property type="entry name" value="FAD/NAD(P)-binding domain"/>
    <property type="match status" value="1"/>
</dbReference>
<evidence type="ECO:0000313" key="2">
    <source>
        <dbReference type="EMBL" id="RQX02552.1"/>
    </source>
</evidence>
<dbReference type="InterPro" id="IPR036188">
    <property type="entry name" value="FAD/NAD-bd_sf"/>
</dbReference>
<reference evidence="2 3" key="1">
    <citation type="submission" date="2018-05" db="EMBL/GenBank/DDBJ databases">
        <title>Micromonospora from Atacama Desert.</title>
        <authorList>
            <person name="Carro L."/>
            <person name="Goodfellow M."/>
            <person name="Klenk H.-P."/>
        </authorList>
    </citation>
    <scope>NUCLEOTIDE SEQUENCE [LARGE SCALE GENOMIC DNA]</scope>
    <source>
        <strain evidence="2 3">LB39</strain>
    </source>
</reference>
<dbReference type="Pfam" id="PF01593">
    <property type="entry name" value="Amino_oxidase"/>
    <property type="match status" value="1"/>
</dbReference>
<dbReference type="InterPro" id="IPR002937">
    <property type="entry name" value="Amino_oxidase"/>
</dbReference>